<dbReference type="AlphaFoldDB" id="A0A183I965"/>
<sequence length="243" mass="27668">MVEQQLENLAVRAQKQLILLWKEDTVRPKKTADWLDHRGWISAHHHLRVQRRMFSRRSPRKLMELYRPILAQPPNIFSDVSRLARCLTSHSIGLVLGGGGARGAAHVGILKALKEQRIPVDIVAGVSIGAFIGGVYCADPDISNMYMKVKKMFQEAASFWPKIFDLTYPVCAMFTGESLNKMLRRAFGDLQIEDLWIPYFNVTTDITSSEMRIHRSGTASQLFCLFNGIVDLKFILTCRFFPL</sequence>
<feature type="domain" description="PNPLA" evidence="10">
    <location>
        <begin position="94"/>
        <end position="243"/>
    </location>
</feature>
<evidence type="ECO:0000259" key="10">
    <source>
        <dbReference type="PROSITE" id="PS51635"/>
    </source>
</evidence>
<feature type="short sequence motif" description="GXSXG" evidence="9">
    <location>
        <begin position="125"/>
        <end position="129"/>
    </location>
</feature>
<keyword evidence="8" id="KW-0472">Membrane</keyword>
<dbReference type="GO" id="GO:0016020">
    <property type="term" value="C:membrane"/>
    <property type="evidence" value="ECO:0007669"/>
    <property type="project" value="UniProtKB-SubCell"/>
</dbReference>
<evidence type="ECO:0000256" key="7">
    <source>
        <dbReference type="ARBA" id="ARBA00023098"/>
    </source>
</evidence>
<dbReference type="InterPro" id="IPR001423">
    <property type="entry name" value="LysoPLipase_patatin_CS"/>
</dbReference>
<dbReference type="OrthoDB" id="421051at2759"/>
<reference evidence="11 12" key="2">
    <citation type="submission" date="2018-11" db="EMBL/GenBank/DDBJ databases">
        <authorList>
            <consortium name="Pathogen Informatics"/>
        </authorList>
    </citation>
    <scope>NUCLEOTIDE SEQUENCE [LARGE SCALE GENOMIC DNA]</scope>
</reference>
<keyword evidence="3" id="KW-0812">Transmembrane</keyword>
<dbReference type="PANTHER" id="PTHR14226">
    <property type="entry name" value="NEUROPATHY TARGET ESTERASE/SWISS CHEESE D.MELANOGASTER"/>
    <property type="match status" value="1"/>
</dbReference>
<evidence type="ECO:0000256" key="4">
    <source>
        <dbReference type="ARBA" id="ARBA00022801"/>
    </source>
</evidence>
<dbReference type="InterPro" id="IPR016035">
    <property type="entry name" value="Acyl_Trfase/lysoPLipase"/>
</dbReference>
<evidence type="ECO:0000256" key="1">
    <source>
        <dbReference type="ARBA" id="ARBA00004370"/>
    </source>
</evidence>
<protein>
    <submittedName>
        <fullName evidence="13">PNPLA domain-containing protein</fullName>
    </submittedName>
</protein>
<feature type="short sequence motif" description="GXGXXG" evidence="9">
    <location>
        <begin position="98"/>
        <end position="103"/>
    </location>
</feature>
<keyword evidence="12" id="KW-1185">Reference proteome</keyword>
<comment type="similarity">
    <text evidence="2">Belongs to the NTE family.</text>
</comment>
<dbReference type="InterPro" id="IPR056556">
    <property type="entry name" value="NTE1_P-loop_dom"/>
</dbReference>
<evidence type="ECO:0000313" key="11">
    <source>
        <dbReference type="EMBL" id="VDO80221.1"/>
    </source>
</evidence>
<reference evidence="13" key="1">
    <citation type="submission" date="2016-06" db="UniProtKB">
        <authorList>
            <consortium name="WormBaseParasite"/>
        </authorList>
    </citation>
    <scope>IDENTIFICATION</scope>
</reference>
<dbReference type="PANTHER" id="PTHR14226:SF29">
    <property type="entry name" value="NEUROPATHY TARGET ESTERASE SWS"/>
    <property type="match status" value="1"/>
</dbReference>
<dbReference type="PROSITE" id="PS51635">
    <property type="entry name" value="PNPLA"/>
    <property type="match status" value="1"/>
</dbReference>
<gene>
    <name evidence="11" type="ORF">SBAD_LOCUS159</name>
</gene>
<evidence type="ECO:0000313" key="13">
    <source>
        <dbReference type="WBParaSite" id="SBAD_0000017101-mRNA-1"/>
    </source>
</evidence>
<keyword evidence="5" id="KW-0442">Lipid degradation</keyword>
<keyword evidence="7" id="KW-0443">Lipid metabolism</keyword>
<evidence type="ECO:0000256" key="5">
    <source>
        <dbReference type="ARBA" id="ARBA00022963"/>
    </source>
</evidence>
<dbReference type="GO" id="GO:0004622">
    <property type="term" value="F:phosphatidylcholine lysophospholipase activity"/>
    <property type="evidence" value="ECO:0007669"/>
    <property type="project" value="InterPro"/>
</dbReference>
<proteinExistence type="inferred from homology"/>
<dbReference type="EMBL" id="UZAM01000267">
    <property type="protein sequence ID" value="VDO80221.1"/>
    <property type="molecule type" value="Genomic_DNA"/>
</dbReference>
<dbReference type="InterPro" id="IPR002641">
    <property type="entry name" value="PNPLA_dom"/>
</dbReference>
<keyword evidence="6" id="KW-1133">Transmembrane helix</keyword>
<evidence type="ECO:0000256" key="9">
    <source>
        <dbReference type="PROSITE-ProRule" id="PRU01161"/>
    </source>
</evidence>
<evidence type="ECO:0000256" key="3">
    <source>
        <dbReference type="ARBA" id="ARBA00022692"/>
    </source>
</evidence>
<comment type="caution">
    <text evidence="9">Lacks conserved residue(s) required for the propagation of feature annotation.</text>
</comment>
<accession>A0A183I965</accession>
<evidence type="ECO:0000256" key="6">
    <source>
        <dbReference type="ARBA" id="ARBA00022989"/>
    </source>
</evidence>
<dbReference type="WBParaSite" id="SBAD_0000017101-mRNA-1">
    <property type="protein sequence ID" value="SBAD_0000017101-mRNA-1"/>
    <property type="gene ID" value="SBAD_0000017101"/>
</dbReference>
<dbReference type="Gene3D" id="3.40.1090.10">
    <property type="entry name" value="Cytosolic phospholipase A2 catalytic domain"/>
    <property type="match status" value="1"/>
</dbReference>
<dbReference type="GO" id="GO:0005783">
    <property type="term" value="C:endoplasmic reticulum"/>
    <property type="evidence" value="ECO:0007669"/>
    <property type="project" value="TreeGrafter"/>
</dbReference>
<keyword evidence="4" id="KW-0378">Hydrolase</keyword>
<dbReference type="PROSITE" id="PS01237">
    <property type="entry name" value="UPF0028"/>
    <property type="match status" value="1"/>
</dbReference>
<dbReference type="GO" id="GO:0016042">
    <property type="term" value="P:lipid catabolic process"/>
    <property type="evidence" value="ECO:0007669"/>
    <property type="project" value="UniProtKB-KW"/>
</dbReference>
<evidence type="ECO:0000313" key="12">
    <source>
        <dbReference type="Proteomes" id="UP000270296"/>
    </source>
</evidence>
<evidence type="ECO:0000256" key="2">
    <source>
        <dbReference type="ARBA" id="ARBA00006636"/>
    </source>
</evidence>
<organism evidence="13">
    <name type="scientific">Soboliphyme baturini</name>
    <dbReference type="NCBI Taxonomy" id="241478"/>
    <lineage>
        <taxon>Eukaryota</taxon>
        <taxon>Metazoa</taxon>
        <taxon>Ecdysozoa</taxon>
        <taxon>Nematoda</taxon>
        <taxon>Enoplea</taxon>
        <taxon>Dorylaimia</taxon>
        <taxon>Dioctophymatida</taxon>
        <taxon>Dioctophymatoidea</taxon>
        <taxon>Soboliphymatidae</taxon>
        <taxon>Soboliphyme</taxon>
    </lineage>
</organism>
<dbReference type="Pfam" id="PF01734">
    <property type="entry name" value="Patatin"/>
    <property type="match status" value="1"/>
</dbReference>
<evidence type="ECO:0000256" key="8">
    <source>
        <dbReference type="ARBA" id="ARBA00023136"/>
    </source>
</evidence>
<dbReference type="Proteomes" id="UP000270296">
    <property type="component" value="Unassembled WGS sequence"/>
</dbReference>
<dbReference type="InterPro" id="IPR050301">
    <property type="entry name" value="NTE"/>
</dbReference>
<dbReference type="GO" id="GO:0046470">
    <property type="term" value="P:phosphatidylcholine metabolic process"/>
    <property type="evidence" value="ECO:0007669"/>
    <property type="project" value="InterPro"/>
</dbReference>
<name>A0A183I965_9BILA</name>
<comment type="subcellular location">
    <subcellularLocation>
        <location evidence="1">Membrane</location>
    </subcellularLocation>
</comment>
<dbReference type="Pfam" id="PF24179">
    <property type="entry name" value="NTE_Ploop"/>
    <property type="match status" value="1"/>
</dbReference>
<dbReference type="SUPFAM" id="SSF52151">
    <property type="entry name" value="FabD/lysophospholipase-like"/>
    <property type="match status" value="1"/>
</dbReference>